<evidence type="ECO:0000313" key="8">
    <source>
        <dbReference type="EMBL" id="OMO85996.1"/>
    </source>
</evidence>
<evidence type="ECO:0000256" key="4">
    <source>
        <dbReference type="ARBA" id="ARBA00023163"/>
    </source>
</evidence>
<dbReference type="PANTHER" id="PTHR31920">
    <property type="entry name" value="B3 DOMAIN-CONTAINING"/>
    <property type="match status" value="1"/>
</dbReference>
<reference evidence="9" key="1">
    <citation type="submission" date="2013-09" db="EMBL/GenBank/DDBJ databases">
        <title>Corchorus olitorius genome sequencing.</title>
        <authorList>
            <person name="Alam M."/>
            <person name="Haque M.S."/>
            <person name="Islam M.S."/>
            <person name="Emdad E.M."/>
            <person name="Islam M.M."/>
            <person name="Ahmed B."/>
            <person name="Halim A."/>
            <person name="Hossen Q.M.M."/>
            <person name="Hossain M.Z."/>
            <person name="Ahmed R."/>
            <person name="Khan M.M."/>
            <person name="Islam R."/>
            <person name="Rashid M.M."/>
            <person name="Khan S.A."/>
            <person name="Rahman M.S."/>
            <person name="Alam M."/>
            <person name="Yahiya A.S."/>
            <person name="Khan M.S."/>
            <person name="Azam M.S."/>
            <person name="Haque T."/>
            <person name="Lashkar M.Z.H."/>
            <person name="Akhand A.I."/>
            <person name="Morshed G."/>
            <person name="Roy S."/>
            <person name="Uddin K.S."/>
            <person name="Rabeya T."/>
            <person name="Hossain A.S."/>
            <person name="Chowdhury A."/>
            <person name="Snigdha A.R."/>
            <person name="Mortoza M.S."/>
            <person name="Matin S.A."/>
            <person name="Hoque S.M.E."/>
            <person name="Islam M.K."/>
            <person name="Roy D.K."/>
            <person name="Haider R."/>
            <person name="Moosa M.M."/>
            <person name="Elias S.M."/>
            <person name="Hasan A.M."/>
            <person name="Jahan S."/>
            <person name="Shafiuddin M."/>
            <person name="Mahmood N."/>
            <person name="Shommy N.S."/>
        </authorList>
    </citation>
    <scope>NUCLEOTIDE SEQUENCE [LARGE SCALE GENOMIC DNA]</scope>
    <source>
        <strain evidence="9">cv. O-4</strain>
    </source>
</reference>
<keyword evidence="5" id="KW-0539">Nucleus</keyword>
<dbReference type="SUPFAM" id="SSF101936">
    <property type="entry name" value="DNA-binding pseudobarrel domain"/>
    <property type="match status" value="1"/>
</dbReference>
<evidence type="ECO:0000259" key="7">
    <source>
        <dbReference type="PROSITE" id="PS50863"/>
    </source>
</evidence>
<dbReference type="Gene3D" id="2.40.330.10">
    <property type="entry name" value="DNA-binding pseudobarrel domain"/>
    <property type="match status" value="1"/>
</dbReference>
<dbReference type="PROSITE" id="PS50863">
    <property type="entry name" value="B3"/>
    <property type="match status" value="1"/>
</dbReference>
<feature type="region of interest" description="Disordered" evidence="6">
    <location>
        <begin position="119"/>
        <end position="187"/>
    </location>
</feature>
<evidence type="ECO:0000256" key="2">
    <source>
        <dbReference type="ARBA" id="ARBA00023015"/>
    </source>
</evidence>
<keyword evidence="3" id="KW-0238">DNA-binding</keyword>
<dbReference type="GO" id="GO:0005634">
    <property type="term" value="C:nucleus"/>
    <property type="evidence" value="ECO:0007669"/>
    <property type="project" value="UniProtKB-SubCell"/>
</dbReference>
<feature type="compositionally biased region" description="Polar residues" evidence="6">
    <location>
        <begin position="131"/>
        <end position="140"/>
    </location>
</feature>
<dbReference type="InterPro" id="IPR015300">
    <property type="entry name" value="DNA-bd_pseudobarrel_sf"/>
</dbReference>
<dbReference type="Pfam" id="PF02362">
    <property type="entry name" value="B3"/>
    <property type="match status" value="1"/>
</dbReference>
<protein>
    <recommendedName>
        <fullName evidence="7">TF-B3 domain-containing protein</fullName>
    </recommendedName>
</protein>
<dbReference type="SMART" id="SM01019">
    <property type="entry name" value="B3"/>
    <property type="match status" value="1"/>
</dbReference>
<comment type="caution">
    <text evidence="8">The sequence shown here is derived from an EMBL/GenBank/DDBJ whole genome shotgun (WGS) entry which is preliminary data.</text>
</comment>
<feature type="compositionally biased region" description="Acidic residues" evidence="6">
    <location>
        <begin position="147"/>
        <end position="171"/>
    </location>
</feature>
<dbReference type="PANTHER" id="PTHR31920:SF148">
    <property type="entry name" value="B3 DOMAIN-CONTAINING PROTEIN OS03G0621600"/>
    <property type="match status" value="1"/>
</dbReference>
<accession>A0A1R3ITU6</accession>
<dbReference type="Proteomes" id="UP000187203">
    <property type="component" value="Unassembled WGS sequence"/>
</dbReference>
<name>A0A1R3ITU6_9ROSI</name>
<dbReference type="GO" id="GO:0003677">
    <property type="term" value="F:DNA binding"/>
    <property type="evidence" value="ECO:0007669"/>
    <property type="project" value="UniProtKB-KW"/>
</dbReference>
<evidence type="ECO:0000256" key="1">
    <source>
        <dbReference type="ARBA" id="ARBA00004123"/>
    </source>
</evidence>
<evidence type="ECO:0000313" key="9">
    <source>
        <dbReference type="Proteomes" id="UP000187203"/>
    </source>
</evidence>
<dbReference type="STRING" id="93759.A0A1R3ITU6"/>
<comment type="subcellular location">
    <subcellularLocation>
        <location evidence="1">Nucleus</location>
    </subcellularLocation>
</comment>
<dbReference type="OrthoDB" id="966043at2759"/>
<sequence>MEKKPAFFKVLIGDLSTDLKLPPQFAKGFQRCLVNKLPEDRLILSCDGKSWAVEVVNVAKDKVYFREGWKEFVNDNSLGIGGLIVFEYQGDLKFNLDIFGRQCSRKGVSPDIWEKYLPQKGEKPTIGGGQATSELSQVEEQPTMGGGEEEQPTMGGGEEEQPSMGGGEEEQPSMGGGGQGTSGNSRD</sequence>
<dbReference type="InterPro" id="IPR003340">
    <property type="entry name" value="B3_DNA-bd"/>
</dbReference>
<dbReference type="CDD" id="cd10017">
    <property type="entry name" value="B3_DNA"/>
    <property type="match status" value="1"/>
</dbReference>
<dbReference type="InterPro" id="IPR050655">
    <property type="entry name" value="Plant_B3_domain"/>
</dbReference>
<dbReference type="AlphaFoldDB" id="A0A1R3ITU6"/>
<gene>
    <name evidence="8" type="ORF">COLO4_21352</name>
</gene>
<dbReference type="EMBL" id="AWUE01017642">
    <property type="protein sequence ID" value="OMO85996.1"/>
    <property type="molecule type" value="Genomic_DNA"/>
</dbReference>
<feature type="domain" description="TF-B3" evidence="7">
    <location>
        <begin position="4"/>
        <end position="102"/>
    </location>
</feature>
<organism evidence="8 9">
    <name type="scientific">Corchorus olitorius</name>
    <dbReference type="NCBI Taxonomy" id="93759"/>
    <lineage>
        <taxon>Eukaryota</taxon>
        <taxon>Viridiplantae</taxon>
        <taxon>Streptophyta</taxon>
        <taxon>Embryophyta</taxon>
        <taxon>Tracheophyta</taxon>
        <taxon>Spermatophyta</taxon>
        <taxon>Magnoliopsida</taxon>
        <taxon>eudicotyledons</taxon>
        <taxon>Gunneridae</taxon>
        <taxon>Pentapetalae</taxon>
        <taxon>rosids</taxon>
        <taxon>malvids</taxon>
        <taxon>Malvales</taxon>
        <taxon>Malvaceae</taxon>
        <taxon>Grewioideae</taxon>
        <taxon>Apeibeae</taxon>
        <taxon>Corchorus</taxon>
    </lineage>
</organism>
<evidence type="ECO:0000256" key="6">
    <source>
        <dbReference type="SAM" id="MobiDB-lite"/>
    </source>
</evidence>
<evidence type="ECO:0000256" key="3">
    <source>
        <dbReference type="ARBA" id="ARBA00023125"/>
    </source>
</evidence>
<evidence type="ECO:0000256" key="5">
    <source>
        <dbReference type="ARBA" id="ARBA00023242"/>
    </source>
</evidence>
<proteinExistence type="predicted"/>
<keyword evidence="4" id="KW-0804">Transcription</keyword>
<keyword evidence="9" id="KW-1185">Reference proteome</keyword>
<keyword evidence="2" id="KW-0805">Transcription regulation</keyword>